<dbReference type="Gene3D" id="3.10.350.10">
    <property type="entry name" value="LysM domain"/>
    <property type="match status" value="4"/>
</dbReference>
<evidence type="ECO:0000313" key="8">
    <source>
        <dbReference type="EMBL" id="KAK0385976.1"/>
    </source>
</evidence>
<dbReference type="PANTHER" id="PTHR34997:SF2">
    <property type="entry name" value="LYSM DOMAIN-CONTAINING PROTEIN-RELATED"/>
    <property type="match status" value="1"/>
</dbReference>
<reference evidence="8" key="1">
    <citation type="submission" date="2022-10" db="EMBL/GenBank/DDBJ databases">
        <title>Determination and structural analysis of whole genome sequence of Sarocladium strictum F4-1.</title>
        <authorList>
            <person name="Hu L."/>
            <person name="Jiang Y."/>
        </authorList>
    </citation>
    <scope>NUCLEOTIDE SEQUENCE</scope>
    <source>
        <strain evidence="8">F4-1</strain>
    </source>
</reference>
<evidence type="ECO:0000313" key="9">
    <source>
        <dbReference type="Proteomes" id="UP001175261"/>
    </source>
</evidence>
<keyword evidence="2 6" id="KW-0732">Signal</keyword>
<dbReference type="AlphaFoldDB" id="A0AA39GFC7"/>
<feature type="chain" id="PRO_5041371136" description="LysM domain-containing protein" evidence="6">
    <location>
        <begin position="19"/>
        <end position="477"/>
    </location>
</feature>
<evidence type="ECO:0000259" key="7">
    <source>
        <dbReference type="PROSITE" id="PS51782"/>
    </source>
</evidence>
<keyword evidence="3" id="KW-0843">Virulence</keyword>
<protein>
    <recommendedName>
        <fullName evidence="7">LysM domain-containing protein</fullName>
    </recommendedName>
</protein>
<dbReference type="Proteomes" id="UP001175261">
    <property type="component" value="Unassembled WGS sequence"/>
</dbReference>
<feature type="domain" description="LysM" evidence="7">
    <location>
        <begin position="340"/>
        <end position="386"/>
    </location>
</feature>
<keyword evidence="1" id="KW-0147">Chitin-binding</keyword>
<dbReference type="SMART" id="SM00257">
    <property type="entry name" value="LysM"/>
    <property type="match status" value="4"/>
</dbReference>
<feature type="compositionally biased region" description="Low complexity" evidence="5">
    <location>
        <begin position="134"/>
        <end position="148"/>
    </location>
</feature>
<evidence type="ECO:0000256" key="4">
    <source>
        <dbReference type="ARBA" id="ARBA00044955"/>
    </source>
</evidence>
<dbReference type="InterPro" id="IPR036779">
    <property type="entry name" value="LysM_dom_sf"/>
</dbReference>
<feature type="signal peptide" evidence="6">
    <location>
        <begin position="1"/>
        <end position="18"/>
    </location>
</feature>
<feature type="region of interest" description="Disordered" evidence="5">
    <location>
        <begin position="123"/>
        <end position="159"/>
    </location>
</feature>
<dbReference type="InterPro" id="IPR052210">
    <property type="entry name" value="LysM1-like"/>
</dbReference>
<feature type="compositionally biased region" description="Polar residues" evidence="5">
    <location>
        <begin position="149"/>
        <end position="159"/>
    </location>
</feature>
<feature type="region of interest" description="Disordered" evidence="5">
    <location>
        <begin position="224"/>
        <end position="244"/>
    </location>
</feature>
<dbReference type="SUPFAM" id="SSF54106">
    <property type="entry name" value="LysM domain"/>
    <property type="match status" value="4"/>
</dbReference>
<dbReference type="PANTHER" id="PTHR34997">
    <property type="entry name" value="AM15"/>
    <property type="match status" value="1"/>
</dbReference>
<evidence type="ECO:0000256" key="5">
    <source>
        <dbReference type="SAM" id="MobiDB-lite"/>
    </source>
</evidence>
<dbReference type="InterPro" id="IPR018392">
    <property type="entry name" value="LysM"/>
</dbReference>
<comment type="similarity">
    <text evidence="4">Belongs to the secreted LysM effector family.</text>
</comment>
<evidence type="ECO:0000256" key="6">
    <source>
        <dbReference type="SAM" id="SignalP"/>
    </source>
</evidence>
<dbReference type="GO" id="GO:0008061">
    <property type="term" value="F:chitin binding"/>
    <property type="evidence" value="ECO:0007669"/>
    <property type="project" value="UniProtKB-KW"/>
</dbReference>
<feature type="domain" description="LysM" evidence="7">
    <location>
        <begin position="428"/>
        <end position="474"/>
    </location>
</feature>
<dbReference type="CDD" id="cd00118">
    <property type="entry name" value="LysM"/>
    <property type="match status" value="1"/>
</dbReference>
<keyword evidence="9" id="KW-1185">Reference proteome</keyword>
<evidence type="ECO:0000256" key="1">
    <source>
        <dbReference type="ARBA" id="ARBA00022669"/>
    </source>
</evidence>
<evidence type="ECO:0000256" key="3">
    <source>
        <dbReference type="ARBA" id="ARBA00023026"/>
    </source>
</evidence>
<accession>A0AA39GFC7</accession>
<feature type="domain" description="LysM" evidence="7">
    <location>
        <begin position="255"/>
        <end position="301"/>
    </location>
</feature>
<feature type="compositionally biased region" description="Low complexity" evidence="5">
    <location>
        <begin position="224"/>
        <end position="236"/>
    </location>
</feature>
<dbReference type="EMBL" id="JAPDFR010000006">
    <property type="protein sequence ID" value="KAK0385976.1"/>
    <property type="molecule type" value="Genomic_DNA"/>
</dbReference>
<gene>
    <name evidence="8" type="ORF">NLU13_7150</name>
</gene>
<proteinExistence type="inferred from homology"/>
<dbReference type="PROSITE" id="PS51782">
    <property type="entry name" value="LYSM"/>
    <property type="match status" value="4"/>
</dbReference>
<feature type="domain" description="LysM" evidence="7">
    <location>
        <begin position="168"/>
        <end position="214"/>
    </location>
</feature>
<evidence type="ECO:0000256" key="2">
    <source>
        <dbReference type="ARBA" id="ARBA00022729"/>
    </source>
</evidence>
<comment type="caution">
    <text evidence="8">The sequence shown here is derived from an EMBL/GenBank/DDBJ whole genome shotgun (WGS) entry which is preliminary data.</text>
</comment>
<sequence length="477" mass="51026">MASLSSILVLCQLSVVFASLSLALTPISTVRTLVAKTIVSFSSEHTSTFADDSIHIMDETPNMPFDPNTEKTCVWWWDNDGSIACKDMPTEWGISMENWLRWNPSLTSDCGNFINGRSYCVEAPSSGDDDPQESSTTSSSQSSSTTTSGNGIATPTPTQSGIVSNCNKFHLVKDTTTCQGIVDYNKISMTDFMAWNNGVNAECTNLWLGTYACVGVLGGTQTTKTTTSKPSSTTKGNGIATPTPTQPGMAGNCNKFHLIKETTTCQGIVDYNKISMADFNKWNPTVNTGCTNLWLGTYACVGVLGATSTVSTTKTTTTSKGNGVTTPTPTQPGMVSNCNKFHLIKEGTTCQGIVDYNKITMANFKKWNPAVNDGCTNLWLGSYACVGVIGGITTSTTTKKPTSMQATKTTGIVTPTPTQTGMVKGCTQFHKVSTTTTCQAILDRYSLTLAKFVKWNPAVKSDCSNLWANTYACVKGP</sequence>
<organism evidence="8 9">
    <name type="scientific">Sarocladium strictum</name>
    <name type="common">Black bundle disease fungus</name>
    <name type="synonym">Acremonium strictum</name>
    <dbReference type="NCBI Taxonomy" id="5046"/>
    <lineage>
        <taxon>Eukaryota</taxon>
        <taxon>Fungi</taxon>
        <taxon>Dikarya</taxon>
        <taxon>Ascomycota</taxon>
        <taxon>Pezizomycotina</taxon>
        <taxon>Sordariomycetes</taxon>
        <taxon>Hypocreomycetidae</taxon>
        <taxon>Hypocreales</taxon>
        <taxon>Sarocladiaceae</taxon>
        <taxon>Sarocladium</taxon>
    </lineage>
</organism>
<name>A0AA39GFC7_SARSR</name>